<protein>
    <submittedName>
        <fullName evidence="7">ATP-binding protein</fullName>
    </submittedName>
</protein>
<dbReference type="AlphaFoldDB" id="A0A2M9HG48"/>
<feature type="transmembrane region" description="Helical" evidence="5">
    <location>
        <begin position="104"/>
        <end position="126"/>
    </location>
</feature>
<dbReference type="Pfam" id="PF02518">
    <property type="entry name" value="HATPase_c"/>
    <property type="match status" value="1"/>
</dbReference>
<dbReference type="GO" id="GO:0000160">
    <property type="term" value="P:phosphorelay signal transduction system"/>
    <property type="evidence" value="ECO:0007669"/>
    <property type="project" value="UniProtKB-KW"/>
</dbReference>
<keyword evidence="3" id="KW-0902">Two-component regulatory system</keyword>
<dbReference type="InterPro" id="IPR003594">
    <property type="entry name" value="HATPase_dom"/>
</dbReference>
<name>A0A2M9HG48_9BIFI</name>
<keyword evidence="7" id="KW-0067">ATP-binding</keyword>
<dbReference type="InterPro" id="IPR036890">
    <property type="entry name" value="HATPase_C_sf"/>
</dbReference>
<keyword evidence="5" id="KW-0812">Transmembrane</keyword>
<feature type="compositionally biased region" description="Low complexity" evidence="4">
    <location>
        <begin position="306"/>
        <end position="325"/>
    </location>
</feature>
<dbReference type="Gene3D" id="1.20.5.1930">
    <property type="match status" value="1"/>
</dbReference>
<dbReference type="Proteomes" id="UP000231451">
    <property type="component" value="Unassembled WGS sequence"/>
</dbReference>
<keyword evidence="5" id="KW-1133">Transmembrane helix</keyword>
<accession>A0A2M9HG48</accession>
<dbReference type="RefSeq" id="WP_100512328.1">
    <property type="nucleotide sequence ID" value="NZ_PEBK01000002.1"/>
</dbReference>
<feature type="transmembrane region" description="Helical" evidence="5">
    <location>
        <begin position="75"/>
        <end position="98"/>
    </location>
</feature>
<dbReference type="EMBL" id="PEBK01000002">
    <property type="protein sequence ID" value="PJM75794.1"/>
    <property type="molecule type" value="Genomic_DNA"/>
</dbReference>
<keyword evidence="2" id="KW-0418">Kinase</keyword>
<comment type="caution">
    <text evidence="7">The sequence shown here is derived from an EMBL/GenBank/DDBJ whole genome shotgun (WGS) entry which is preliminary data.</text>
</comment>
<evidence type="ECO:0000256" key="3">
    <source>
        <dbReference type="ARBA" id="ARBA00023012"/>
    </source>
</evidence>
<feature type="transmembrane region" description="Helical" evidence="5">
    <location>
        <begin position="138"/>
        <end position="162"/>
    </location>
</feature>
<feature type="transmembrane region" description="Helical" evidence="5">
    <location>
        <begin position="168"/>
        <end position="191"/>
    </location>
</feature>
<evidence type="ECO:0000256" key="5">
    <source>
        <dbReference type="SAM" id="Phobius"/>
    </source>
</evidence>
<evidence type="ECO:0000313" key="8">
    <source>
        <dbReference type="Proteomes" id="UP000231451"/>
    </source>
</evidence>
<evidence type="ECO:0000259" key="6">
    <source>
        <dbReference type="Pfam" id="PF02518"/>
    </source>
</evidence>
<dbReference type="PANTHER" id="PTHR24421:SF61">
    <property type="entry name" value="OXYGEN SENSOR HISTIDINE KINASE NREB"/>
    <property type="match status" value="1"/>
</dbReference>
<keyword evidence="1" id="KW-0808">Transferase</keyword>
<sequence>MMTHTPHTPNMPYGEPTSDPASEPIAGKAGTGGDRGSAGSAPAFDSPLRRTTLDSLVDAASRAQQAQRGRAVRPAAAGTVVGLVCVLAIGLAIWGSIMGLPEELVLGMAMVFVGVTIGWTLMSFIMDDRLHPEVHTSRSTFVLTACSIGLTLFGVLVMFSLFSSIGVLLIGALAGLVMLVTVGLIVAPWWISLVSDLGMQRARTAREELRADIASRLHDSVLQTLALIQLQANDPKKVAALARSQERDLREWLYGDPEAVAHSRQPGGAGLAEDREESGGLRSAGVNVAESRPAASQSGVSQSVDPRPAASQSAASRTAAPSSASVGGQTAEPFSRVLKRVAAQVEDSYEQPIEVVTVGECPYRPDFASLLDAAAESMTNAAKHGAPPIAVYMEVSGGRLQVFVRDHGGGFDANRLPAGHLGVRESILGRMKRAGGTAQIVSRPGWGTEVRLTQPMGD</sequence>
<evidence type="ECO:0000256" key="4">
    <source>
        <dbReference type="SAM" id="MobiDB-lite"/>
    </source>
</evidence>
<dbReference type="GO" id="GO:0005524">
    <property type="term" value="F:ATP binding"/>
    <property type="evidence" value="ECO:0007669"/>
    <property type="project" value="UniProtKB-KW"/>
</dbReference>
<gene>
    <name evidence="7" type="ORF">CSQ87_02660</name>
</gene>
<feature type="domain" description="Histidine kinase/HSP90-like ATPase" evidence="6">
    <location>
        <begin position="370"/>
        <end position="456"/>
    </location>
</feature>
<reference evidence="7 8" key="1">
    <citation type="submission" date="2017-10" db="EMBL/GenBank/DDBJ databases">
        <title>Draft genome sequences of strains TRE 1, TRE 9, TRE H and TRI 7, isolated from tamarins, belonging to four potential novel Bifidobacterium species.</title>
        <authorList>
            <person name="Mattarelli P."/>
            <person name="Modesto M."/>
            <person name="Puglisi E."/>
            <person name="Morelli L."/>
            <person name="Spezio C."/>
            <person name="Bonetti A."/>
            <person name="Sandri C."/>
        </authorList>
    </citation>
    <scope>NUCLEOTIDE SEQUENCE [LARGE SCALE GENOMIC DNA]</scope>
    <source>
        <strain evidence="8">TRI7</strain>
    </source>
</reference>
<dbReference type="SUPFAM" id="SSF55874">
    <property type="entry name" value="ATPase domain of HSP90 chaperone/DNA topoisomerase II/histidine kinase"/>
    <property type="match status" value="1"/>
</dbReference>
<proteinExistence type="predicted"/>
<feature type="region of interest" description="Disordered" evidence="4">
    <location>
        <begin position="1"/>
        <end position="47"/>
    </location>
</feature>
<dbReference type="GO" id="GO:0016301">
    <property type="term" value="F:kinase activity"/>
    <property type="evidence" value="ECO:0007669"/>
    <property type="project" value="UniProtKB-KW"/>
</dbReference>
<evidence type="ECO:0000256" key="1">
    <source>
        <dbReference type="ARBA" id="ARBA00022679"/>
    </source>
</evidence>
<keyword evidence="5" id="KW-0472">Membrane</keyword>
<dbReference type="Gene3D" id="3.30.565.10">
    <property type="entry name" value="Histidine kinase-like ATPase, C-terminal domain"/>
    <property type="match status" value="1"/>
</dbReference>
<feature type="compositionally biased region" description="Polar residues" evidence="4">
    <location>
        <begin position="294"/>
        <end position="304"/>
    </location>
</feature>
<dbReference type="OrthoDB" id="3534856at2"/>
<evidence type="ECO:0000256" key="2">
    <source>
        <dbReference type="ARBA" id="ARBA00022777"/>
    </source>
</evidence>
<keyword evidence="8" id="KW-1185">Reference proteome</keyword>
<dbReference type="PANTHER" id="PTHR24421">
    <property type="entry name" value="NITRATE/NITRITE SENSOR PROTEIN NARX-RELATED"/>
    <property type="match status" value="1"/>
</dbReference>
<evidence type="ECO:0000313" key="7">
    <source>
        <dbReference type="EMBL" id="PJM75794.1"/>
    </source>
</evidence>
<organism evidence="7 8">
    <name type="scientific">Bifidobacterium simiarum</name>
    <dbReference type="NCBI Taxonomy" id="2045441"/>
    <lineage>
        <taxon>Bacteria</taxon>
        <taxon>Bacillati</taxon>
        <taxon>Actinomycetota</taxon>
        <taxon>Actinomycetes</taxon>
        <taxon>Bifidobacteriales</taxon>
        <taxon>Bifidobacteriaceae</taxon>
        <taxon>Bifidobacterium</taxon>
    </lineage>
</organism>
<feature type="region of interest" description="Disordered" evidence="4">
    <location>
        <begin position="260"/>
        <end position="331"/>
    </location>
</feature>
<dbReference type="InterPro" id="IPR050482">
    <property type="entry name" value="Sensor_HK_TwoCompSys"/>
</dbReference>
<keyword evidence="7" id="KW-0547">Nucleotide-binding</keyword>